<dbReference type="Gene3D" id="6.10.140.1230">
    <property type="match status" value="1"/>
</dbReference>
<evidence type="ECO:0000256" key="3">
    <source>
        <dbReference type="ARBA" id="ARBA00023002"/>
    </source>
</evidence>
<evidence type="ECO:0000256" key="1">
    <source>
        <dbReference type="ARBA" id="ARBA00007905"/>
    </source>
</evidence>
<dbReference type="Gene3D" id="3.20.20.100">
    <property type="entry name" value="NADP-dependent oxidoreductase domain"/>
    <property type="match status" value="1"/>
</dbReference>
<dbReference type="InterPro" id="IPR018170">
    <property type="entry name" value="Aldo/ket_reductase_CS"/>
</dbReference>
<comment type="caution">
    <text evidence="5">The sequence shown here is derived from an EMBL/GenBank/DDBJ whole genome shotgun (WGS) entry which is preliminary data.</text>
</comment>
<keyword evidence="6" id="KW-1185">Reference proteome</keyword>
<dbReference type="STRING" id="86630.A0A367KAZ1"/>
<dbReference type="FunFam" id="3.20.20.100:FF:000006">
    <property type="entry name" value="Aldo-keto reductase family 1 member A1"/>
    <property type="match status" value="1"/>
</dbReference>
<proteinExistence type="inferred from homology"/>
<dbReference type="GO" id="GO:0007034">
    <property type="term" value="P:vacuolar transport"/>
    <property type="evidence" value="ECO:0007669"/>
    <property type="project" value="InterPro"/>
</dbReference>
<dbReference type="InterPro" id="IPR036812">
    <property type="entry name" value="NAD(P)_OxRdtase_dom_sf"/>
</dbReference>
<evidence type="ECO:0000313" key="6">
    <source>
        <dbReference type="Proteomes" id="UP000252139"/>
    </source>
</evidence>
<dbReference type="SUPFAM" id="SSF51430">
    <property type="entry name" value="NAD(P)-linked oxidoreductase"/>
    <property type="match status" value="1"/>
</dbReference>
<dbReference type="PROSITE" id="PS00062">
    <property type="entry name" value="ALDOKETO_REDUCTASE_2"/>
    <property type="match status" value="1"/>
</dbReference>
<dbReference type="GO" id="GO:0016491">
    <property type="term" value="F:oxidoreductase activity"/>
    <property type="evidence" value="ECO:0007669"/>
    <property type="project" value="UniProtKB-KW"/>
</dbReference>
<evidence type="ECO:0000313" key="5">
    <source>
        <dbReference type="EMBL" id="RCH99337.1"/>
    </source>
</evidence>
<dbReference type="InterPro" id="IPR005024">
    <property type="entry name" value="Snf7_fam"/>
</dbReference>
<organism evidence="5 6">
    <name type="scientific">Rhizopus azygosporus</name>
    <name type="common">Rhizopus microsporus var. azygosporus</name>
    <dbReference type="NCBI Taxonomy" id="86630"/>
    <lineage>
        <taxon>Eukaryota</taxon>
        <taxon>Fungi</taxon>
        <taxon>Fungi incertae sedis</taxon>
        <taxon>Mucoromycota</taxon>
        <taxon>Mucoromycotina</taxon>
        <taxon>Mucoromycetes</taxon>
        <taxon>Mucorales</taxon>
        <taxon>Mucorineae</taxon>
        <taxon>Rhizopodaceae</taxon>
        <taxon>Rhizopus</taxon>
    </lineage>
</organism>
<dbReference type="InterPro" id="IPR023210">
    <property type="entry name" value="NADP_OxRdtase_dom"/>
</dbReference>
<dbReference type="InterPro" id="IPR020471">
    <property type="entry name" value="AKR"/>
</dbReference>
<dbReference type="AlphaFoldDB" id="A0A367KAZ1"/>
<keyword evidence="3" id="KW-0560">Oxidoreductase</keyword>
<evidence type="ECO:0000256" key="2">
    <source>
        <dbReference type="ARBA" id="ARBA00022857"/>
    </source>
</evidence>
<feature type="domain" description="NADP-dependent oxidoreductase" evidence="4">
    <location>
        <begin position="235"/>
        <end position="509"/>
    </location>
</feature>
<reference evidence="5 6" key="1">
    <citation type="journal article" date="2018" name="G3 (Bethesda)">
        <title>Phylogenetic and Phylogenomic Definition of Rhizopus Species.</title>
        <authorList>
            <person name="Gryganskyi A.P."/>
            <person name="Golan J."/>
            <person name="Dolatabadi S."/>
            <person name="Mondo S."/>
            <person name="Robb S."/>
            <person name="Idnurm A."/>
            <person name="Muszewska A."/>
            <person name="Steczkiewicz K."/>
            <person name="Masonjones S."/>
            <person name="Liao H.L."/>
            <person name="Gajdeczka M.T."/>
            <person name="Anike F."/>
            <person name="Vuek A."/>
            <person name="Anishchenko I.M."/>
            <person name="Voigt K."/>
            <person name="de Hoog G.S."/>
            <person name="Smith M.E."/>
            <person name="Heitman J."/>
            <person name="Vilgalys R."/>
            <person name="Stajich J.E."/>
        </authorList>
    </citation>
    <scope>NUCLEOTIDE SEQUENCE [LARGE SCALE GENOMIC DNA]</scope>
    <source>
        <strain evidence="5 6">CBS 357.93</strain>
    </source>
</reference>
<dbReference type="Pfam" id="PF00248">
    <property type="entry name" value="Aldo_ket_red"/>
    <property type="match status" value="1"/>
</dbReference>
<sequence>MATAIQRFFGKKTPDELVKKWRQEIRAQQRSIQKQITAIDNEEAKVKRSIKQVAKKGDVKNCKMLAKELIRSQRHKNRLYTSKAQLNSIIMQLEHQLATIKVAGSLQKSGEVMKLVNQLVKLPELSQSMQQMSMEMTKAGLMEEMIGDTMDMMDDDDIEEAADEEVNNVLFQITDGLLGQAGTVGPTLETKPVVEEEEEEEEEEEGPELDMMQKRLQMALNRKLTLYTGAEIPQIGLGTWLSKPNEVRDAVKYALEIGYRHLDCAYCYCNEDEVGQGIRESGVPREKIFITSKLWNTHHRKEYVKANVRASLKALGVDYLDLYLVHWPVSFVNSGTPEDTPTVPNMDYIIPKKDGKVPIDHVDDEETWRAMEELVEEGLVKAIGLSNYNIEKTKKILSFCKIKPAMNQIELHPALQQPELVKFCQDNGIAVTAYSPLGNNVYGEKRIVDDPIIVSVAKKLNKSPAQVCISFAAQRGVIVIPKSVTPSRIKENFQDFILPQEDFDAIASLGSRNIRYNDPGVRDWHVDIF</sequence>
<keyword evidence="2" id="KW-0521">NADP</keyword>
<gene>
    <name evidence="5" type="ORF">CU097_015287</name>
</gene>
<name>A0A367KAZ1_RHIAZ</name>
<dbReference type="PANTHER" id="PTHR11732">
    <property type="entry name" value="ALDO/KETO REDUCTASE"/>
    <property type="match status" value="1"/>
</dbReference>
<accession>A0A367KAZ1</accession>
<dbReference type="Proteomes" id="UP000252139">
    <property type="component" value="Unassembled WGS sequence"/>
</dbReference>
<dbReference type="OrthoDB" id="416253at2759"/>
<evidence type="ECO:0000259" key="4">
    <source>
        <dbReference type="Pfam" id="PF00248"/>
    </source>
</evidence>
<dbReference type="PRINTS" id="PR00069">
    <property type="entry name" value="ALDKETRDTASE"/>
</dbReference>
<dbReference type="CDD" id="cd19071">
    <property type="entry name" value="AKR_AKR1-5-like"/>
    <property type="match status" value="1"/>
</dbReference>
<dbReference type="Pfam" id="PF03357">
    <property type="entry name" value="Snf7"/>
    <property type="match status" value="1"/>
</dbReference>
<dbReference type="PROSITE" id="PS00798">
    <property type="entry name" value="ALDOKETO_REDUCTASE_1"/>
    <property type="match status" value="1"/>
</dbReference>
<dbReference type="EMBL" id="PJQL01000130">
    <property type="protein sequence ID" value="RCH99337.1"/>
    <property type="molecule type" value="Genomic_DNA"/>
</dbReference>
<protein>
    <recommendedName>
        <fullName evidence="4">NADP-dependent oxidoreductase domain-containing protein</fullName>
    </recommendedName>
</protein>
<comment type="similarity">
    <text evidence="1">Belongs to the aldo/keto reductase family.</text>
</comment>